<dbReference type="Pfam" id="PF09340">
    <property type="entry name" value="NuA4"/>
    <property type="match status" value="1"/>
</dbReference>
<comment type="similarity">
    <text evidence="2 9">Belongs to the EAF6 family.</text>
</comment>
<dbReference type="EMBL" id="CP002500">
    <property type="protein sequence ID" value="AET39680.1"/>
    <property type="molecule type" value="Genomic_DNA"/>
</dbReference>
<reference evidence="12" key="1">
    <citation type="journal article" date="2012" name="G3 (Bethesda)">
        <title>Pichia sorbitophila, an interspecies yeast hybrid reveals early steps of genome resolution following polyploidization.</title>
        <authorList>
            <person name="Leh Louis V."/>
            <person name="Despons L."/>
            <person name="Friedrich A."/>
            <person name="Martin T."/>
            <person name="Durrens P."/>
            <person name="Casaregola S."/>
            <person name="Neuveglise C."/>
            <person name="Fairhead C."/>
            <person name="Marck C."/>
            <person name="Cruz J.A."/>
            <person name="Straub M.L."/>
            <person name="Kugler V."/>
            <person name="Sacerdot C."/>
            <person name="Uzunov Z."/>
            <person name="Thierry A."/>
            <person name="Weiss S."/>
            <person name="Bleykasten C."/>
            <person name="De Montigny J."/>
            <person name="Jacques N."/>
            <person name="Jung P."/>
            <person name="Lemaire M."/>
            <person name="Mallet S."/>
            <person name="Morel G."/>
            <person name="Richard G.F."/>
            <person name="Sarkar A."/>
            <person name="Savel G."/>
            <person name="Schacherer J."/>
            <person name="Seret M.L."/>
            <person name="Talla E."/>
            <person name="Samson G."/>
            <person name="Jubin C."/>
            <person name="Poulain J."/>
            <person name="Vacherie B."/>
            <person name="Barbe V."/>
            <person name="Pelletier E."/>
            <person name="Sherman D.J."/>
            <person name="Westhof E."/>
            <person name="Weissenbach J."/>
            <person name="Baret P.V."/>
            <person name="Wincker P."/>
            <person name="Gaillardin C."/>
            <person name="Dujon B."/>
            <person name="Souciet J.L."/>
        </authorList>
    </citation>
    <scope>NUCLEOTIDE SEQUENCE [LARGE SCALE GENOMIC DNA]</scope>
    <source>
        <strain evidence="12">CBS 270.75 / DBVPG 7215 / KCTC 17166 / NRRL Y-17582</strain>
    </source>
</reference>
<keyword evidence="9" id="KW-0234">DNA repair</keyword>
<dbReference type="GO" id="GO:0005634">
    <property type="term" value="C:nucleus"/>
    <property type="evidence" value="ECO:0007669"/>
    <property type="project" value="UniProtKB-SubCell"/>
</dbReference>
<keyword evidence="7 9" id="KW-0804">Transcription</keyword>
<dbReference type="PANTHER" id="PTHR13476">
    <property type="entry name" value="CHROMATIN MODIFICATION-RELATED PROTEIN MEAF6"/>
    <property type="match status" value="1"/>
</dbReference>
<dbReference type="GO" id="GO:0006325">
    <property type="term" value="P:chromatin organization"/>
    <property type="evidence" value="ECO:0007669"/>
    <property type="project" value="UniProtKB-KW"/>
</dbReference>
<keyword evidence="8 9" id="KW-0539">Nucleus</keyword>
<organism evidence="11 12">
    <name type="scientific">Eremothecium cymbalariae (strain CBS 270.75 / DBVPG 7215 / KCTC 17166 / NRRL Y-17582)</name>
    <name type="common">Yeast</name>
    <dbReference type="NCBI Taxonomy" id="931890"/>
    <lineage>
        <taxon>Eukaryota</taxon>
        <taxon>Fungi</taxon>
        <taxon>Dikarya</taxon>
        <taxon>Ascomycota</taxon>
        <taxon>Saccharomycotina</taxon>
        <taxon>Saccharomycetes</taxon>
        <taxon>Saccharomycetales</taxon>
        <taxon>Saccharomycetaceae</taxon>
        <taxon>Eremothecium</taxon>
    </lineage>
</organism>
<name>G8JSF8_ERECY</name>
<evidence type="ECO:0000256" key="2">
    <source>
        <dbReference type="ARBA" id="ARBA00010916"/>
    </source>
</evidence>
<dbReference type="OMA" id="FVKQQEG"/>
<dbReference type="KEGG" id="erc:Ecym_4658"/>
<keyword evidence="12" id="KW-1185">Reference proteome</keyword>
<proteinExistence type="inferred from homology"/>
<dbReference type="RefSeq" id="XP_003646497.1">
    <property type="nucleotide sequence ID" value="XM_003646449.1"/>
</dbReference>
<dbReference type="HOGENOM" id="CLU_093901_2_1_1"/>
<evidence type="ECO:0000256" key="3">
    <source>
        <dbReference type="ARBA" id="ARBA00018504"/>
    </source>
</evidence>
<dbReference type="eggNOG" id="KOG3856">
    <property type="taxonomic scope" value="Eukaryota"/>
</dbReference>
<dbReference type="GeneID" id="11470197"/>
<evidence type="ECO:0000256" key="1">
    <source>
        <dbReference type="ARBA" id="ARBA00004123"/>
    </source>
</evidence>
<dbReference type="OrthoDB" id="440324at2759"/>
<feature type="coiled-coil region" evidence="10">
    <location>
        <begin position="1"/>
        <end position="35"/>
    </location>
</feature>
<dbReference type="AlphaFoldDB" id="G8JSF8"/>
<evidence type="ECO:0000256" key="10">
    <source>
        <dbReference type="SAM" id="Coils"/>
    </source>
</evidence>
<evidence type="ECO:0000256" key="4">
    <source>
        <dbReference type="ARBA" id="ARBA00022853"/>
    </source>
</evidence>
<evidence type="ECO:0000256" key="6">
    <source>
        <dbReference type="ARBA" id="ARBA00023054"/>
    </source>
</evidence>
<evidence type="ECO:0000256" key="8">
    <source>
        <dbReference type="ARBA" id="ARBA00023242"/>
    </source>
</evidence>
<accession>G8JSF8</accession>
<dbReference type="GO" id="GO:0006281">
    <property type="term" value="P:DNA repair"/>
    <property type="evidence" value="ECO:0007669"/>
    <property type="project" value="UniProtKB-UniRule"/>
</dbReference>
<evidence type="ECO:0000256" key="7">
    <source>
        <dbReference type="ARBA" id="ARBA00023163"/>
    </source>
</evidence>
<keyword evidence="5 9" id="KW-0805">Transcription regulation</keyword>
<comment type="function">
    <text evidence="9">Component of the NuA4 histone acetyltransferase complex which is involved in transcriptional activation of selected genes principally by acetylation of nucleosomal histone H4 and H2A. The NuA4 complex is also involved in DNA repair.</text>
</comment>
<gene>
    <name evidence="11" type="ordered locus">Ecym_4658</name>
</gene>
<comment type="subunit">
    <text evidence="9">Component of the NuA4 histone acetyltransferase complex.</text>
</comment>
<protein>
    <recommendedName>
        <fullName evidence="3 9">Chromatin modification-related protein EAF6</fullName>
    </recommendedName>
</protein>
<dbReference type="STRING" id="931890.G8JSF8"/>
<dbReference type="GO" id="GO:0035267">
    <property type="term" value="C:NuA4 histone acetyltransferase complex"/>
    <property type="evidence" value="ECO:0007669"/>
    <property type="project" value="UniProtKB-UniRule"/>
</dbReference>
<dbReference type="Proteomes" id="UP000006790">
    <property type="component" value="Chromosome 4"/>
</dbReference>
<sequence>MDKQRKEYEELKQRLKQALQDKKKQEQEWDQIQQDIFDKETEYLSGNASSKYGTIVKGFDGFSKHTSQDNHHFQDQDRIFSLSSALFVKQQQGIEDED</sequence>
<dbReference type="InterPro" id="IPR015418">
    <property type="entry name" value="Eaf6"/>
</dbReference>
<evidence type="ECO:0000256" key="9">
    <source>
        <dbReference type="RuleBase" id="RU368022"/>
    </source>
</evidence>
<dbReference type="FunCoup" id="G8JSF8">
    <property type="interactions" value="111"/>
</dbReference>
<dbReference type="GO" id="GO:1990467">
    <property type="term" value="C:NuA3a histone acetyltransferase complex"/>
    <property type="evidence" value="ECO:0007669"/>
    <property type="project" value="EnsemblFungi"/>
</dbReference>
<evidence type="ECO:0000313" key="12">
    <source>
        <dbReference type="Proteomes" id="UP000006790"/>
    </source>
</evidence>
<dbReference type="InParanoid" id="G8JSF8"/>
<keyword evidence="6 10" id="KW-0175">Coiled coil</keyword>
<evidence type="ECO:0000313" key="11">
    <source>
        <dbReference type="EMBL" id="AET39680.1"/>
    </source>
</evidence>
<comment type="subcellular location">
    <subcellularLocation>
        <location evidence="1 9">Nucleus</location>
    </subcellularLocation>
</comment>
<dbReference type="GO" id="GO:1990468">
    <property type="term" value="C:NuA3b histone acetyltransferase complex"/>
    <property type="evidence" value="ECO:0007669"/>
    <property type="project" value="EnsemblFungi"/>
</dbReference>
<evidence type="ECO:0000256" key="5">
    <source>
        <dbReference type="ARBA" id="ARBA00023015"/>
    </source>
</evidence>
<keyword evidence="9" id="KW-0227">DNA damage</keyword>
<keyword evidence="4 9" id="KW-0156">Chromatin regulator</keyword>